<dbReference type="InterPro" id="IPR050557">
    <property type="entry name" value="RTX_toxin/Mannuronan_C5-epim"/>
</dbReference>
<evidence type="ECO:0000256" key="4">
    <source>
        <dbReference type="SAM" id="MobiDB-lite"/>
    </source>
</evidence>
<feature type="compositionally biased region" description="Low complexity" evidence="4">
    <location>
        <begin position="1879"/>
        <end position="1892"/>
    </location>
</feature>
<dbReference type="InterPro" id="IPR011049">
    <property type="entry name" value="Serralysin-like_metalloprot_C"/>
</dbReference>
<dbReference type="PANTHER" id="PTHR38340:SF1">
    <property type="entry name" value="S-LAYER PROTEIN"/>
    <property type="match status" value="1"/>
</dbReference>
<dbReference type="Proteomes" id="UP000254572">
    <property type="component" value="Unassembled WGS sequence"/>
</dbReference>
<feature type="domain" description="Haemolysin-type calcium binding-related" evidence="5">
    <location>
        <begin position="1060"/>
        <end position="1094"/>
    </location>
</feature>
<feature type="region of interest" description="Disordered" evidence="4">
    <location>
        <begin position="1311"/>
        <end position="1367"/>
    </location>
</feature>
<feature type="domain" description="Haemolysin-type calcium binding-related" evidence="5">
    <location>
        <begin position="1240"/>
        <end position="1274"/>
    </location>
</feature>
<feature type="region of interest" description="Disordered" evidence="4">
    <location>
        <begin position="1671"/>
        <end position="1766"/>
    </location>
</feature>
<dbReference type="InterPro" id="IPR010566">
    <property type="entry name" value="Haemolys_ca-bd"/>
</dbReference>
<feature type="region of interest" description="Disordered" evidence="4">
    <location>
        <begin position="1491"/>
        <end position="1550"/>
    </location>
</feature>
<dbReference type="Pfam" id="PF00353">
    <property type="entry name" value="HemolysinCabind"/>
    <property type="match status" value="10"/>
</dbReference>
<gene>
    <name evidence="6" type="primary">cya_2</name>
    <name evidence="6" type="ORF">NCTC13294_00940</name>
</gene>
<dbReference type="GO" id="GO:0005509">
    <property type="term" value="F:calcium ion binding"/>
    <property type="evidence" value="ECO:0007669"/>
    <property type="project" value="InterPro"/>
</dbReference>
<keyword evidence="3" id="KW-0106">Calcium</keyword>
<dbReference type="GO" id="GO:0005576">
    <property type="term" value="C:extracellular region"/>
    <property type="evidence" value="ECO:0007669"/>
    <property type="project" value="UniProtKB-SubCell"/>
</dbReference>
<evidence type="ECO:0000313" key="6">
    <source>
        <dbReference type="EMBL" id="SUX21221.1"/>
    </source>
</evidence>
<reference evidence="6 7" key="1">
    <citation type="submission" date="2018-06" db="EMBL/GenBank/DDBJ databases">
        <authorList>
            <consortium name="Pathogen Informatics"/>
            <person name="Doyle S."/>
        </authorList>
    </citation>
    <scope>NUCLEOTIDE SEQUENCE [LARGE SCALE GENOMIC DNA]</scope>
    <source>
        <strain evidence="6 7">NCTC13294</strain>
    </source>
</reference>
<feature type="domain" description="Haemolysin-type calcium binding-related" evidence="5">
    <location>
        <begin position="1420"/>
        <end position="1454"/>
    </location>
</feature>
<comment type="subcellular location">
    <subcellularLocation>
        <location evidence="1">Secreted</location>
    </subcellularLocation>
</comment>
<name>A0A381E4H1_9GAMM</name>
<sequence length="2023" mass="215848">MAIKHSPTQAEISDLITKAGQGRKGIDEVYRQLNDWGFSSAAWAKNEYDRSTTYGAANAVYFDNQNRGSKIRMNDTLADALYQKTAINNLNSLLKISREEGVVNRDLTYDEIRLSREKASRDAGLETNKNKSVLDSYMEVQRQLLGNKKAEEKFQGLIDNSSIDNNTIRSNAEGIAEHSKESFDRISKTHPVDSYDMKDFSFTGEQLGNIAIDYNNSLSQEGKLKNLRSEMEEMAVRGLTKPEYNSSAPESSAMAALDYESKLARMQEKTDKYGALSVGIATDAIEKYGTNFDRGLMQFNNLEVVKGARLMADIAMVGYSIMSGFGAMTKMAQAIATIRGGGGTAIDYLAIHNSMTNIGISTDFTINVTNQRLNGEDKTYSNFIDFFPGFLKDIGLSYISDRRKKEIADFFVNTMLEEPPKDPKKPVSDISGFSINDIIEKIPDFLKKPSTWGHLLTGNWTGLLREMFFHKVDPLALDLNGNGIETLAANGHDGAMFDHERSGIRTATGWVHGNDGILVHDRNGDGKINDGSEIFGDNTPLKSGKTAAHGFAALAELDENGDGKVDAADSAFKKLGVWRDLNHNGISEEGELFTLKDLRIKSLNLGYRQADKDLGNGNTLAEVGSYTDEDGNEHIMGDLQLSADRFHSRFSDRIPLTDEQRREVNLRGSGRLRDLREAAAQSSELAEVLQQYKNAATKEEQLALRHKLLKAWADTDKRRDPNIKISADFTSAGQQDRRRGIGLTPSQIEHMNEIMMMDFWELIGQPDPTGQKQAELNRRIAILDAFTGTRSPNLYYFSKKEAQHIVDTVNDTYERLADSLYDGLLFQTRLRPYLDAMRLRMNEKGEYSIDYSGVSALFAEIHRKNPGKVFTDLGELLAKGNADGKNTAMAPLAEQFVQYIAEAAQNGTFAQYADVLGKKNLETLGHRIGGDGNDTLGGNDSANYLAGGAGHDTLEGHGGNDILNGGTGNDSLNGGEGNDTLNGGEGDDTLNGGAGHDTLDGGTGNDSLNGGSYESDTYLFRAGHGKDVVSDYTSKDEQADTLRFNGAKAQDAVFSRDGWNLNIKAYGSEDQVTVKDYFYSDSYSRYNFQFDDSTLGAADLAARVFTLNGTDSDDQLTGRATADIINGGAGHDTLEGHGGNDVLDGGTGNDNLNGGEGDDTLNGGEGDDTLNGGAGHDTLDGGTGNDSLNGGSYESDTYLFRAGHGKDVVSDYTSKDEQADTLRFNGAKAQDAVFSRDGWNLNIKAYGSEDQVTVKDYFYSDSYSRYHFQFDDSTLGAADLAARVFTLNGTDGNDQLTGRATADIINGGAGHDTLEGHGGNDVLNGGTGNDSLNGGEGDDTLNGGEGDDTLNGGAGHDTLDGGTGNDSLNGGSYGSDTYLFRAGHGKDVVSDYASKDEQADTLRFNGAKAQDAVFSRDGWNLNIKAYGSEDQVTVKDYFYSDSYSRYHFQFDDSTLGAADLAARVFTLNGTDGNDQLTGRATADIINGGAGHDTLEGHGGNDVLNGGTGNDSLNGGEGDDTLNGGEGDDTLNGGAGHDTLDGGTGNDSLNGGSYESDTYLFRAGHGKDVVSDYTSKDEQADTLRFNGAKAQDAVFSRDGWNLNIKAYGSEDQVTVKDYFYSDSYSRYHFQFDDSTLGAADLAARVFTLNGTDGNDQLTGRATADIINGGAGHDTLEGHGGNDVLNGGTGNDSLNGGEGDDTLNGGEGDDTLNGGAGHDTLDGGTGNDSLNGGEGDDTLNGGEGDDTLNGGAGHDTLDGGTGNDSLNGGSYESDTYLFRAGHGKDVVSDYASKDEQADTLRFNGAKAQDAVFSRDGWNLNIKAYGSEDQVTVKDYFYSDSHSRYNFAFDDASYSVADIRSRDLLKDGLPSASVAATEKNPAAQTATDTAASAQTVKEAKAETAPATSVGTSSTEKAAVAQQAAAADRDTTATAPTKALAAQAKSAGQQGGAATTDSHPATPTTGGTQSAATARDTKAAAQAQHLIEAMAAFDARSATTDNLATPPLQQPPLAAAAADSTAKPLLP</sequence>
<evidence type="ECO:0000256" key="2">
    <source>
        <dbReference type="ARBA" id="ARBA00022525"/>
    </source>
</evidence>
<feature type="domain" description="Haemolysin-type calcium binding-related" evidence="5">
    <location>
        <begin position="1600"/>
        <end position="1634"/>
    </location>
</feature>
<feature type="compositionally biased region" description="Low complexity" evidence="4">
    <location>
        <begin position="1140"/>
        <end position="1153"/>
    </location>
</feature>
<feature type="region of interest" description="Disordered" evidence="4">
    <location>
        <begin position="956"/>
        <end position="1010"/>
    </location>
</feature>
<evidence type="ECO:0000256" key="1">
    <source>
        <dbReference type="ARBA" id="ARBA00004613"/>
    </source>
</evidence>
<keyword evidence="7" id="KW-1185">Reference proteome</keyword>
<feature type="region of interest" description="Disordered" evidence="4">
    <location>
        <begin position="1872"/>
        <end position="1976"/>
    </location>
</feature>
<evidence type="ECO:0000259" key="5">
    <source>
        <dbReference type="Pfam" id="PF06594"/>
    </source>
</evidence>
<feature type="compositionally biased region" description="Polar residues" evidence="4">
    <location>
        <begin position="1953"/>
        <end position="1966"/>
    </location>
</feature>
<dbReference type="OrthoDB" id="1676884at2"/>
<protein>
    <submittedName>
        <fullName evidence="6">Cyclolysin</fullName>
    </submittedName>
</protein>
<keyword evidence="2" id="KW-0964">Secreted</keyword>
<feature type="region of interest" description="Disordered" evidence="4">
    <location>
        <begin position="1997"/>
        <end position="2023"/>
    </location>
</feature>
<dbReference type="SUPFAM" id="SSF51120">
    <property type="entry name" value="beta-Roll"/>
    <property type="match status" value="6"/>
</dbReference>
<feature type="region of interest" description="Disordered" evidence="4">
    <location>
        <begin position="1131"/>
        <end position="1190"/>
    </location>
</feature>
<dbReference type="PROSITE" id="PS00330">
    <property type="entry name" value="HEMOLYSIN_CALCIUM"/>
    <property type="match status" value="22"/>
</dbReference>
<dbReference type="Pfam" id="PF06594">
    <property type="entry name" value="HCBP_related"/>
    <property type="match status" value="4"/>
</dbReference>
<dbReference type="EMBL" id="UFUW01000001">
    <property type="protein sequence ID" value="SUX21221.1"/>
    <property type="molecule type" value="Genomic_DNA"/>
</dbReference>
<feature type="compositionally biased region" description="Low complexity" evidence="4">
    <location>
        <begin position="1999"/>
        <end position="2023"/>
    </location>
</feature>
<dbReference type="InterPro" id="IPR001343">
    <property type="entry name" value="Hemolysn_Ca-bd"/>
</dbReference>
<feature type="compositionally biased region" description="Low complexity" evidence="4">
    <location>
        <begin position="1967"/>
        <end position="1976"/>
    </location>
</feature>
<dbReference type="PANTHER" id="PTHR38340">
    <property type="entry name" value="S-LAYER PROTEIN"/>
    <property type="match status" value="1"/>
</dbReference>
<dbReference type="PRINTS" id="PR00313">
    <property type="entry name" value="CABNDNGRPT"/>
</dbReference>
<organism evidence="6 7">
    <name type="scientific">Cardiobacterium valvarum</name>
    <dbReference type="NCBI Taxonomy" id="194702"/>
    <lineage>
        <taxon>Bacteria</taxon>
        <taxon>Pseudomonadati</taxon>
        <taxon>Pseudomonadota</taxon>
        <taxon>Gammaproteobacteria</taxon>
        <taxon>Cardiobacteriales</taxon>
        <taxon>Cardiobacteriaceae</taxon>
        <taxon>Cardiobacterium</taxon>
    </lineage>
</organism>
<proteinExistence type="predicted"/>
<evidence type="ECO:0000256" key="3">
    <source>
        <dbReference type="ARBA" id="ARBA00022837"/>
    </source>
</evidence>
<accession>A0A381E4H1</accession>
<dbReference type="Gene3D" id="2.150.10.10">
    <property type="entry name" value="Serralysin-like metalloprotease, C-terminal"/>
    <property type="match status" value="7"/>
</dbReference>
<dbReference type="InterPro" id="IPR018511">
    <property type="entry name" value="Hemolysin-typ_Ca-bd_CS"/>
</dbReference>
<evidence type="ECO:0000313" key="7">
    <source>
        <dbReference type="Proteomes" id="UP000254572"/>
    </source>
</evidence>
<feature type="compositionally biased region" description="Low complexity" evidence="4">
    <location>
        <begin position="1911"/>
        <end position="1952"/>
    </location>
</feature>